<dbReference type="GO" id="GO:0016020">
    <property type="term" value="C:membrane"/>
    <property type="evidence" value="ECO:0007669"/>
    <property type="project" value="UniProtKB-SubCell"/>
</dbReference>
<dbReference type="InterPro" id="IPR000858">
    <property type="entry name" value="S_locus_glycoprot_dom"/>
</dbReference>
<dbReference type="Gene3D" id="2.90.10.10">
    <property type="entry name" value="Bulb-type lectin domain"/>
    <property type="match status" value="1"/>
</dbReference>
<dbReference type="CDD" id="cd01098">
    <property type="entry name" value="PAN_AP_plant"/>
    <property type="match status" value="1"/>
</dbReference>
<dbReference type="InterPro" id="IPR000742">
    <property type="entry name" value="EGF"/>
</dbReference>
<feature type="binding site" evidence="19">
    <location>
        <position position="542"/>
    </location>
    <ligand>
        <name>ATP</name>
        <dbReference type="ChEBI" id="CHEBI:30616"/>
    </ligand>
</feature>
<evidence type="ECO:0000256" key="10">
    <source>
        <dbReference type="ARBA" id="ARBA00022989"/>
    </source>
</evidence>
<dbReference type="Proteomes" id="UP001345219">
    <property type="component" value="Chromosome 7"/>
</dbReference>
<evidence type="ECO:0000256" key="9">
    <source>
        <dbReference type="ARBA" id="ARBA00022840"/>
    </source>
</evidence>
<comment type="catalytic activity">
    <reaction evidence="15 17">
        <text>L-threonyl-[protein] + ATP = O-phospho-L-threonyl-[protein] + ADP + H(+)</text>
        <dbReference type="Rhea" id="RHEA:46608"/>
        <dbReference type="Rhea" id="RHEA-COMP:11060"/>
        <dbReference type="Rhea" id="RHEA-COMP:11605"/>
        <dbReference type="ChEBI" id="CHEBI:15378"/>
        <dbReference type="ChEBI" id="CHEBI:30013"/>
        <dbReference type="ChEBI" id="CHEBI:30616"/>
        <dbReference type="ChEBI" id="CHEBI:61977"/>
        <dbReference type="ChEBI" id="CHEBI:456216"/>
        <dbReference type="EC" id="2.7.11.1"/>
    </reaction>
</comment>
<keyword evidence="13" id="KW-0675">Receptor</keyword>
<proteinExistence type="inferred from homology"/>
<feature type="signal peptide" evidence="21">
    <location>
        <begin position="1"/>
        <end position="22"/>
    </location>
</feature>
<dbReference type="InterPro" id="IPR000719">
    <property type="entry name" value="Prot_kinase_dom"/>
</dbReference>
<dbReference type="EC" id="2.7.11.1" evidence="17"/>
<evidence type="ECO:0000313" key="26">
    <source>
        <dbReference type="Proteomes" id="UP001345219"/>
    </source>
</evidence>
<evidence type="ECO:0000256" key="17">
    <source>
        <dbReference type="PIRNR" id="PIRNR000641"/>
    </source>
</evidence>
<evidence type="ECO:0000256" key="7">
    <source>
        <dbReference type="ARBA" id="ARBA00022741"/>
    </source>
</evidence>
<dbReference type="InterPro" id="IPR036426">
    <property type="entry name" value="Bulb-type_lectin_dom_sf"/>
</dbReference>
<dbReference type="Gene3D" id="1.10.510.10">
    <property type="entry name" value="Transferase(Phosphotransferase) domain 1"/>
    <property type="match status" value="1"/>
</dbReference>
<evidence type="ECO:0000256" key="15">
    <source>
        <dbReference type="ARBA" id="ARBA00047899"/>
    </source>
</evidence>
<gene>
    <name evidence="25" type="ORF">SAY87_008386</name>
</gene>
<feature type="domain" description="Bulb-type lectin" evidence="24">
    <location>
        <begin position="151"/>
        <end position="278"/>
    </location>
</feature>
<evidence type="ECO:0000256" key="18">
    <source>
        <dbReference type="PROSITE-ProRule" id="PRU00076"/>
    </source>
</evidence>
<keyword evidence="5 20" id="KW-0812">Transmembrane</keyword>
<feature type="domain" description="Protein kinase" evidence="22">
    <location>
        <begin position="514"/>
        <end position="799"/>
    </location>
</feature>
<evidence type="ECO:0000256" key="12">
    <source>
        <dbReference type="ARBA" id="ARBA00023157"/>
    </source>
</evidence>
<dbReference type="Pfam" id="PF00069">
    <property type="entry name" value="Pkinase"/>
    <property type="match status" value="1"/>
</dbReference>
<evidence type="ECO:0000256" key="13">
    <source>
        <dbReference type="ARBA" id="ARBA00023170"/>
    </source>
</evidence>
<keyword evidence="10 20" id="KW-1133">Transmembrane helix</keyword>
<dbReference type="FunFam" id="1.10.510.10:FF:000302">
    <property type="entry name" value="Serine/threonine-protein kinase"/>
    <property type="match status" value="1"/>
</dbReference>
<comment type="caution">
    <text evidence="18">Lacks conserved residue(s) required for the propagation of feature annotation.</text>
</comment>
<keyword evidence="6 21" id="KW-0732">Signal</keyword>
<keyword evidence="14" id="KW-0325">Glycoprotein</keyword>
<dbReference type="InterPro" id="IPR008271">
    <property type="entry name" value="Ser/Thr_kinase_AS"/>
</dbReference>
<dbReference type="SMART" id="SM00220">
    <property type="entry name" value="S_TKc"/>
    <property type="match status" value="1"/>
</dbReference>
<dbReference type="SUPFAM" id="SSF56112">
    <property type="entry name" value="Protein kinase-like (PK-like)"/>
    <property type="match status" value="1"/>
</dbReference>
<evidence type="ECO:0000256" key="6">
    <source>
        <dbReference type="ARBA" id="ARBA00022729"/>
    </source>
</evidence>
<evidence type="ECO:0000256" key="5">
    <source>
        <dbReference type="ARBA" id="ARBA00022692"/>
    </source>
</evidence>
<evidence type="ECO:0000256" key="4">
    <source>
        <dbReference type="ARBA" id="ARBA00022679"/>
    </source>
</evidence>
<dbReference type="Pfam" id="PF08276">
    <property type="entry name" value="PAN_2"/>
    <property type="match status" value="1"/>
</dbReference>
<dbReference type="PIRSF" id="PIRSF000641">
    <property type="entry name" value="SRK"/>
    <property type="match status" value="1"/>
</dbReference>
<dbReference type="CDD" id="cd14066">
    <property type="entry name" value="STKc_IRAK"/>
    <property type="match status" value="1"/>
</dbReference>
<comment type="catalytic activity">
    <reaction evidence="16 17">
        <text>L-seryl-[protein] + ATP = O-phospho-L-seryl-[protein] + ADP + H(+)</text>
        <dbReference type="Rhea" id="RHEA:17989"/>
        <dbReference type="Rhea" id="RHEA-COMP:9863"/>
        <dbReference type="Rhea" id="RHEA-COMP:11604"/>
        <dbReference type="ChEBI" id="CHEBI:15378"/>
        <dbReference type="ChEBI" id="CHEBI:29999"/>
        <dbReference type="ChEBI" id="CHEBI:30616"/>
        <dbReference type="ChEBI" id="CHEBI:83421"/>
        <dbReference type="ChEBI" id="CHEBI:456216"/>
        <dbReference type="EC" id="2.7.11.1"/>
    </reaction>
</comment>
<dbReference type="AlphaFoldDB" id="A0AAN7QGB7"/>
<dbReference type="PROSITE" id="PS50011">
    <property type="entry name" value="PROTEIN_KINASE_DOM"/>
    <property type="match status" value="1"/>
</dbReference>
<evidence type="ECO:0000256" key="8">
    <source>
        <dbReference type="ARBA" id="ARBA00022777"/>
    </source>
</evidence>
<dbReference type="FunFam" id="3.30.200.20:FF:000059">
    <property type="entry name" value="S-receptor-like serine/threonine-protein kinase"/>
    <property type="match status" value="1"/>
</dbReference>
<evidence type="ECO:0000259" key="22">
    <source>
        <dbReference type="PROSITE" id="PS50011"/>
    </source>
</evidence>
<evidence type="ECO:0000256" key="11">
    <source>
        <dbReference type="ARBA" id="ARBA00023136"/>
    </source>
</evidence>
<name>A0AAN7QGB7_9MYRT</name>
<dbReference type="FunFam" id="2.90.10.10:FF:000007">
    <property type="entry name" value="Serine/threonine-protein kinase"/>
    <property type="match status" value="1"/>
</dbReference>
<reference evidence="25 26" key="1">
    <citation type="journal article" date="2023" name="Hortic Res">
        <title>Pangenome of water caltrop reveals structural variations and asymmetric subgenome divergence after allopolyploidization.</title>
        <authorList>
            <person name="Zhang X."/>
            <person name="Chen Y."/>
            <person name="Wang L."/>
            <person name="Yuan Y."/>
            <person name="Fang M."/>
            <person name="Shi L."/>
            <person name="Lu R."/>
            <person name="Comes H.P."/>
            <person name="Ma Y."/>
            <person name="Chen Y."/>
            <person name="Huang G."/>
            <person name="Zhou Y."/>
            <person name="Zheng Z."/>
            <person name="Qiu Y."/>
        </authorList>
    </citation>
    <scope>NUCLEOTIDE SEQUENCE [LARGE SCALE GENOMIC DNA]</scope>
    <source>
        <tissue evidence="25">Roots</tissue>
    </source>
</reference>
<dbReference type="InterPro" id="IPR001480">
    <property type="entry name" value="Bulb-type_lectin_dom"/>
</dbReference>
<dbReference type="PROSITE" id="PS50927">
    <property type="entry name" value="BULB_LECTIN"/>
    <property type="match status" value="2"/>
</dbReference>
<dbReference type="PANTHER" id="PTHR47974">
    <property type="entry name" value="OS07G0415500 PROTEIN"/>
    <property type="match status" value="1"/>
</dbReference>
<dbReference type="GO" id="GO:0005524">
    <property type="term" value="F:ATP binding"/>
    <property type="evidence" value="ECO:0007669"/>
    <property type="project" value="UniProtKB-UniRule"/>
</dbReference>
<evidence type="ECO:0000256" key="3">
    <source>
        <dbReference type="ARBA" id="ARBA00022536"/>
    </source>
</evidence>
<comment type="subcellular location">
    <subcellularLocation>
        <location evidence="1">Membrane</location>
        <topology evidence="1">Single-pass type I membrane protein</topology>
    </subcellularLocation>
</comment>
<evidence type="ECO:0000256" key="19">
    <source>
        <dbReference type="PROSITE-ProRule" id="PRU10141"/>
    </source>
</evidence>
<keyword evidence="8 17" id="KW-0418">Kinase</keyword>
<dbReference type="SUPFAM" id="SSF51110">
    <property type="entry name" value="alpha-D-mannose-specific plant lectins"/>
    <property type="match status" value="1"/>
</dbReference>
<feature type="domain" description="Bulb-type lectin" evidence="24">
    <location>
        <begin position="20"/>
        <end position="148"/>
    </location>
</feature>
<dbReference type="CDD" id="cd00053">
    <property type="entry name" value="EGF"/>
    <property type="match status" value="1"/>
</dbReference>
<dbReference type="InterPro" id="IPR024171">
    <property type="entry name" value="SRK-like_kinase"/>
</dbReference>
<dbReference type="CDD" id="cd00028">
    <property type="entry name" value="B_lectin"/>
    <property type="match status" value="1"/>
</dbReference>
<evidence type="ECO:0000256" key="1">
    <source>
        <dbReference type="ARBA" id="ARBA00004479"/>
    </source>
</evidence>
<dbReference type="PROSITE" id="PS00108">
    <property type="entry name" value="PROTEIN_KINASE_ST"/>
    <property type="match status" value="1"/>
</dbReference>
<evidence type="ECO:0000256" key="20">
    <source>
        <dbReference type="SAM" id="Phobius"/>
    </source>
</evidence>
<feature type="transmembrane region" description="Helical" evidence="20">
    <location>
        <begin position="457"/>
        <end position="480"/>
    </location>
</feature>
<dbReference type="PROSITE" id="PS50026">
    <property type="entry name" value="EGF_3"/>
    <property type="match status" value="1"/>
</dbReference>
<dbReference type="Gene3D" id="3.30.200.20">
    <property type="entry name" value="Phosphorylase Kinase, domain 1"/>
    <property type="match status" value="1"/>
</dbReference>
<comment type="caution">
    <text evidence="25">The sequence shown here is derived from an EMBL/GenBank/DDBJ whole genome shotgun (WGS) entry which is preliminary data.</text>
</comment>
<evidence type="ECO:0000313" key="25">
    <source>
        <dbReference type="EMBL" id="KAK4766744.1"/>
    </source>
</evidence>
<dbReference type="PANTHER" id="PTHR47974:SF4">
    <property type="entry name" value="RECEPTOR-LIKE SERINE_THREONINE-PROTEIN KINASE"/>
    <property type="match status" value="1"/>
</dbReference>
<evidence type="ECO:0000256" key="14">
    <source>
        <dbReference type="ARBA" id="ARBA00023180"/>
    </source>
</evidence>
<dbReference type="GO" id="GO:0048544">
    <property type="term" value="P:recognition of pollen"/>
    <property type="evidence" value="ECO:0007669"/>
    <property type="project" value="InterPro"/>
</dbReference>
<accession>A0AAN7QGB7</accession>
<keyword evidence="4 17" id="KW-0808">Transferase</keyword>
<keyword evidence="12" id="KW-1015">Disulfide bond</keyword>
<feature type="domain" description="EGF-like" evidence="23">
    <location>
        <begin position="282"/>
        <end position="318"/>
    </location>
</feature>
<keyword evidence="3 18" id="KW-0245">EGF-like domain</keyword>
<keyword evidence="9 17" id="KW-0067">ATP-binding</keyword>
<sequence length="821" mass="92662">MSAYLLSLIVLFLFIFINSSHAASPRSTLTRGSSISIEDGPEILVSPKKTFTCGFYGTGGNAYYFAIWFTASADRTVVWTGNRDKPVNGKGSKLTFQRNGALVLTDVDGAIAWESNAISTGADEAQLLESGNLVLKNLSGQILWESFDNPTDTLLPNQPLSKIKKLVSSMGRRTLNSGFFIFQFDNDNVLRLMYDGPDISSIYWPNPDAPYPSRNGRTTYNSSRVAILDDSGRLQSSDWFQFDASDSGLGVKRRLTIDYDGNLRLYSLNEYNGAWTVSWVAMGDMCKVHGVCGKNGICVYTPEPKCSCPPGYEVTDPSNWNKGCKPKFNITSSNFVYDKVKLVELLHTDYYGYDFLKNTTSFEWCRNACLADSNCLAFSYRVGGDRLCFGKNSLFNGYRTPGFPGTIYLKLPASLEVSSVAPKLVGSNPSCKLGGNMFKIGSSTMYGNIGRRGRWAYLYWFASVIGAVEILLFLIGWWILFRKDASSRPSDEGCQALASQFRKFRYGELKMATRNFREEIGRGGSGIVYKGYLGDGRQVAVKRLRDTYHGEEFFWAEVSTIGKINHMNLARMWGFCAEGRNKLLVYEFVENQSLDKHLLGQHHLRWKDIYKIALGVAKGLAYLHHECLEWVIHCDVKPENILLDSEFEPKIADFGLAKLLQREKAISKFSMIRGTKGYMAPEWALNLPITAKVDVFSYGVMVLEMVRGLRLSNWEVKGHEGDEEEVQEEAELTKFVKVIKRKILYDSEEDAWIDEFLDPRLKGQYNRRQARALMEVAIACVEDDRNRRPTMDTVVHVLLECEDEAKATIQQKDHTALQFFL</sequence>
<evidence type="ECO:0000256" key="21">
    <source>
        <dbReference type="SAM" id="SignalP"/>
    </source>
</evidence>
<organism evidence="25 26">
    <name type="scientific">Trapa incisa</name>
    <dbReference type="NCBI Taxonomy" id="236973"/>
    <lineage>
        <taxon>Eukaryota</taxon>
        <taxon>Viridiplantae</taxon>
        <taxon>Streptophyta</taxon>
        <taxon>Embryophyta</taxon>
        <taxon>Tracheophyta</taxon>
        <taxon>Spermatophyta</taxon>
        <taxon>Magnoliopsida</taxon>
        <taxon>eudicotyledons</taxon>
        <taxon>Gunneridae</taxon>
        <taxon>Pentapetalae</taxon>
        <taxon>rosids</taxon>
        <taxon>malvids</taxon>
        <taxon>Myrtales</taxon>
        <taxon>Lythraceae</taxon>
        <taxon>Trapa</taxon>
    </lineage>
</organism>
<dbReference type="SMART" id="SM00108">
    <property type="entry name" value="B_lectin"/>
    <property type="match status" value="1"/>
</dbReference>
<evidence type="ECO:0000256" key="16">
    <source>
        <dbReference type="ARBA" id="ARBA00048679"/>
    </source>
</evidence>
<dbReference type="InterPro" id="IPR017441">
    <property type="entry name" value="Protein_kinase_ATP_BS"/>
</dbReference>
<evidence type="ECO:0000259" key="23">
    <source>
        <dbReference type="PROSITE" id="PS50026"/>
    </source>
</evidence>
<keyword evidence="2 17" id="KW-0723">Serine/threonine-protein kinase</keyword>
<evidence type="ECO:0000256" key="2">
    <source>
        <dbReference type="ARBA" id="ARBA00022527"/>
    </source>
</evidence>
<dbReference type="Pfam" id="PF00954">
    <property type="entry name" value="S_locus_glycop"/>
    <property type="match status" value="1"/>
</dbReference>
<keyword evidence="26" id="KW-1185">Reference proteome</keyword>
<keyword evidence="11 20" id="KW-0472">Membrane</keyword>
<dbReference type="Pfam" id="PF01453">
    <property type="entry name" value="B_lectin"/>
    <property type="match status" value="1"/>
</dbReference>
<comment type="similarity">
    <text evidence="17">Belongs to the protein kinase superfamily. Ser/Thr protein kinase family.</text>
</comment>
<dbReference type="GO" id="GO:0004674">
    <property type="term" value="F:protein serine/threonine kinase activity"/>
    <property type="evidence" value="ECO:0007669"/>
    <property type="project" value="UniProtKB-KW"/>
</dbReference>
<dbReference type="EMBL" id="JAXIOK010000007">
    <property type="protein sequence ID" value="KAK4766744.1"/>
    <property type="molecule type" value="Genomic_DNA"/>
</dbReference>
<feature type="chain" id="PRO_5042884717" description="Receptor-like serine/threonine-protein kinase" evidence="21">
    <location>
        <begin position="23"/>
        <end position="821"/>
    </location>
</feature>
<dbReference type="InterPro" id="IPR011009">
    <property type="entry name" value="Kinase-like_dom_sf"/>
</dbReference>
<evidence type="ECO:0000259" key="24">
    <source>
        <dbReference type="PROSITE" id="PS50927"/>
    </source>
</evidence>
<protein>
    <recommendedName>
        <fullName evidence="17">Receptor-like serine/threonine-protein kinase</fullName>
        <ecNumber evidence="17">2.7.11.1</ecNumber>
    </recommendedName>
</protein>
<keyword evidence="7 17" id="KW-0547">Nucleotide-binding</keyword>
<dbReference type="PROSITE" id="PS00107">
    <property type="entry name" value="PROTEIN_KINASE_ATP"/>
    <property type="match status" value="1"/>
</dbReference>
<dbReference type="InterPro" id="IPR003609">
    <property type="entry name" value="Pan_app"/>
</dbReference>